<organism evidence="1 2">
    <name type="scientific">Pseudochryseolinea flava</name>
    <dbReference type="NCBI Taxonomy" id="2059302"/>
    <lineage>
        <taxon>Bacteria</taxon>
        <taxon>Pseudomonadati</taxon>
        <taxon>Bacteroidota</taxon>
        <taxon>Cytophagia</taxon>
        <taxon>Cytophagales</taxon>
        <taxon>Fulvivirgaceae</taxon>
        <taxon>Pseudochryseolinea</taxon>
    </lineage>
</organism>
<proteinExistence type="predicted"/>
<sequence>MDAIKLDSDIMMILHARRSDTDMLNVIEVLNVYPENYQHAFDVALEMDNRNLVKLLYSNFSAGKIIVEFTLLGKTRSV</sequence>
<dbReference type="EMBL" id="QMFY01000007">
    <property type="protein sequence ID" value="RAW00397.1"/>
    <property type="molecule type" value="Genomic_DNA"/>
</dbReference>
<evidence type="ECO:0000313" key="2">
    <source>
        <dbReference type="Proteomes" id="UP000251889"/>
    </source>
</evidence>
<dbReference type="Proteomes" id="UP000251889">
    <property type="component" value="Unassembled WGS sequence"/>
</dbReference>
<comment type="caution">
    <text evidence="1">The sequence shown here is derived from an EMBL/GenBank/DDBJ whole genome shotgun (WGS) entry which is preliminary data.</text>
</comment>
<protein>
    <submittedName>
        <fullName evidence="1">Uncharacterized protein</fullName>
    </submittedName>
</protein>
<evidence type="ECO:0000313" key="1">
    <source>
        <dbReference type="EMBL" id="RAW00397.1"/>
    </source>
</evidence>
<accession>A0A364Y2R4</accession>
<keyword evidence="2" id="KW-1185">Reference proteome</keyword>
<dbReference type="AlphaFoldDB" id="A0A364Y2R4"/>
<gene>
    <name evidence="1" type="ORF">DQQ10_15205</name>
</gene>
<reference evidence="1 2" key="1">
    <citation type="submission" date="2018-06" db="EMBL/GenBank/DDBJ databases">
        <title>Chryseolinea flavus sp. nov., a member of the phylum Bacteroidetes isolated from soil.</title>
        <authorList>
            <person name="Li Y."/>
            <person name="Wang J."/>
        </authorList>
    </citation>
    <scope>NUCLEOTIDE SEQUENCE [LARGE SCALE GENOMIC DNA]</scope>
    <source>
        <strain evidence="1 2">SDU1-6</strain>
    </source>
</reference>
<name>A0A364Y2R4_9BACT</name>